<dbReference type="PROSITE" id="PS51257">
    <property type="entry name" value="PROKAR_LIPOPROTEIN"/>
    <property type="match status" value="1"/>
</dbReference>
<protein>
    <submittedName>
        <fullName evidence="3">Amidohydrolase</fullName>
    </submittedName>
</protein>
<dbReference type="Proteomes" id="UP000722336">
    <property type="component" value="Unassembled WGS sequence"/>
</dbReference>
<keyword evidence="1" id="KW-0732">Signal</keyword>
<dbReference type="InterPro" id="IPR051781">
    <property type="entry name" value="Metallo-dep_Hydrolase"/>
</dbReference>
<feature type="signal peptide" evidence="1">
    <location>
        <begin position="1"/>
        <end position="24"/>
    </location>
</feature>
<dbReference type="PANTHER" id="PTHR43135:SF3">
    <property type="entry name" value="ALPHA-D-RIBOSE 1-METHYLPHOSPHONATE 5-TRIPHOSPHATE DIPHOSPHATASE"/>
    <property type="match status" value="1"/>
</dbReference>
<sequence>MSRLRMALALASAAALTACATAQADTAGPKSASSSELPKRAENPYASTYAPYGSQTTVIENANIYDGAGGKIMGGTLLIEGGKVAAIGTAVDAPADALRIDAGGKWVTPGIIDIHSHLGNYPSPSVDAHSDGNEVTGPVTSEVEAQHGVWPQDPGFSRALAAGVTTLHILPGSANLFGGRGVTLRNVPARTVQGMKFPGAPDSLKMACGENPKRVYGSQGRMPGSRMGNFALYRITWQKAVEYDRQWDAWDEKVENGTAKAKDIPKRDLQLDTLRGVLDGEILVQNHCYRADEMAGILDLAKEFGYKVSAFHHAVEAYKIADLLKENGTCAAMWADWWGFKMESYDGIRENIPFVHAAGACAITHSDDDIGIQRLNQESAKALADGNRAGLNILPETAWTWIGMNPAKALGIDDEVGSLEVGKRGDVVLWNGDPLSVYARPEKVWLDGALLYDAGSGMRPVSDFELGQPGEGDTK</sequence>
<organism evidence="3 4">
    <name type="scientific">Pacificimonas pallii</name>
    <dbReference type="NCBI Taxonomy" id="2827236"/>
    <lineage>
        <taxon>Bacteria</taxon>
        <taxon>Pseudomonadati</taxon>
        <taxon>Pseudomonadota</taxon>
        <taxon>Alphaproteobacteria</taxon>
        <taxon>Sphingomonadales</taxon>
        <taxon>Sphingosinicellaceae</taxon>
        <taxon>Pacificimonas</taxon>
    </lineage>
</organism>
<proteinExistence type="predicted"/>
<feature type="domain" description="Amidohydrolase-related" evidence="2">
    <location>
        <begin position="385"/>
        <end position="444"/>
    </location>
</feature>
<reference evidence="3 4" key="1">
    <citation type="submission" date="2021-04" db="EMBL/GenBank/DDBJ databases">
        <authorList>
            <person name="Pira H."/>
            <person name="Risdian C."/>
            <person name="Wink J."/>
        </authorList>
    </citation>
    <scope>NUCLEOTIDE SEQUENCE [LARGE SCALE GENOMIC DNA]</scope>
    <source>
        <strain evidence="3 4">WHA3</strain>
    </source>
</reference>
<dbReference type="PANTHER" id="PTHR43135">
    <property type="entry name" value="ALPHA-D-RIBOSE 1-METHYLPHOSPHONATE 5-TRIPHOSPHATE DIPHOSPHATASE"/>
    <property type="match status" value="1"/>
</dbReference>
<dbReference type="EMBL" id="JAGSPA010000004">
    <property type="protein sequence ID" value="MBV7257694.1"/>
    <property type="molecule type" value="Genomic_DNA"/>
</dbReference>
<name>A0ABS6SH10_9SPHN</name>
<evidence type="ECO:0000259" key="2">
    <source>
        <dbReference type="Pfam" id="PF01979"/>
    </source>
</evidence>
<dbReference type="Pfam" id="PF01979">
    <property type="entry name" value="Amidohydro_1"/>
    <property type="match status" value="1"/>
</dbReference>
<feature type="chain" id="PRO_5046504228" evidence="1">
    <location>
        <begin position="25"/>
        <end position="475"/>
    </location>
</feature>
<evidence type="ECO:0000256" key="1">
    <source>
        <dbReference type="SAM" id="SignalP"/>
    </source>
</evidence>
<keyword evidence="4" id="KW-1185">Reference proteome</keyword>
<evidence type="ECO:0000313" key="4">
    <source>
        <dbReference type="Proteomes" id="UP000722336"/>
    </source>
</evidence>
<dbReference type="RefSeq" id="WP_218446528.1">
    <property type="nucleotide sequence ID" value="NZ_JAGSPA010000004.1"/>
</dbReference>
<dbReference type="CDD" id="cd01309">
    <property type="entry name" value="Met_dep_hydrolase_C"/>
    <property type="match status" value="1"/>
</dbReference>
<gene>
    <name evidence="3" type="ORF">KCG44_12950</name>
</gene>
<comment type="caution">
    <text evidence="3">The sequence shown here is derived from an EMBL/GenBank/DDBJ whole genome shotgun (WGS) entry which is preliminary data.</text>
</comment>
<accession>A0ABS6SH10</accession>
<evidence type="ECO:0000313" key="3">
    <source>
        <dbReference type="EMBL" id="MBV7257694.1"/>
    </source>
</evidence>
<dbReference type="InterPro" id="IPR006680">
    <property type="entry name" value="Amidohydro-rel"/>
</dbReference>